<keyword evidence="2" id="KW-1185">Reference proteome</keyword>
<dbReference type="EMBL" id="MNAD01001168">
    <property type="protein sequence ID" value="OJT07571.1"/>
    <property type="molecule type" value="Genomic_DNA"/>
</dbReference>
<accession>A0A1M2VIZ0</accession>
<protein>
    <submittedName>
        <fullName evidence="1">Uncharacterized protein</fullName>
    </submittedName>
</protein>
<evidence type="ECO:0000313" key="2">
    <source>
        <dbReference type="Proteomes" id="UP000184267"/>
    </source>
</evidence>
<evidence type="ECO:0000313" key="1">
    <source>
        <dbReference type="EMBL" id="OJT07571.1"/>
    </source>
</evidence>
<organism evidence="1 2">
    <name type="scientific">Trametes pubescens</name>
    <name type="common">White-rot fungus</name>
    <dbReference type="NCBI Taxonomy" id="154538"/>
    <lineage>
        <taxon>Eukaryota</taxon>
        <taxon>Fungi</taxon>
        <taxon>Dikarya</taxon>
        <taxon>Basidiomycota</taxon>
        <taxon>Agaricomycotina</taxon>
        <taxon>Agaricomycetes</taxon>
        <taxon>Polyporales</taxon>
        <taxon>Polyporaceae</taxon>
        <taxon>Trametes</taxon>
    </lineage>
</organism>
<comment type="caution">
    <text evidence="1">The sequence shown here is derived from an EMBL/GenBank/DDBJ whole genome shotgun (WGS) entry which is preliminary data.</text>
</comment>
<proteinExistence type="predicted"/>
<gene>
    <name evidence="1" type="ORF">TRAPUB_1594</name>
</gene>
<dbReference type="Proteomes" id="UP000184267">
    <property type="component" value="Unassembled WGS sequence"/>
</dbReference>
<dbReference type="OrthoDB" id="2738962at2759"/>
<reference evidence="1 2" key="1">
    <citation type="submission" date="2016-10" db="EMBL/GenBank/DDBJ databases">
        <title>Genome sequence of the basidiomycete white-rot fungus Trametes pubescens.</title>
        <authorList>
            <person name="Makela M.R."/>
            <person name="Granchi Z."/>
            <person name="Peng M."/>
            <person name="De Vries R.P."/>
            <person name="Grigoriev I."/>
            <person name="Riley R."/>
            <person name="Hilden K."/>
        </authorList>
    </citation>
    <scope>NUCLEOTIDE SEQUENCE [LARGE SCALE GENOMIC DNA]</scope>
    <source>
        <strain evidence="1 2">FBCC735</strain>
    </source>
</reference>
<sequence length="289" mass="33372">MNTIILARFDPYASAYWLPDVGRETAARIPTRKFWALRANLARSRPDHPFPPDIFLLSGQPSPYPFPEASMTIGPKCAYPSRKFLCTDAELMVAPPLPTTNDSPLYLHTVPRLPCNPMFASRIREVIFRLDGDQLEKFIVTAYEALRLAREFRLQGHRAIHREVLGQYGISKTRPLPISQSLTYVFGELRKPKAFVFQFGPIDDLTYPEMLEPTLVYEHILIYKQWKAVEVTIDWVSTTQTTELVRGLSTTGFESEHISLRVSFARKRTDLVEWERLVLRSQFQLSRRL</sequence>
<dbReference type="AlphaFoldDB" id="A0A1M2VIZ0"/>
<dbReference type="OMA" id="FWALRAN"/>
<name>A0A1M2VIZ0_TRAPU</name>